<reference evidence="21" key="2">
    <citation type="submission" date="2025-09" db="UniProtKB">
        <authorList>
            <consortium name="Ensembl"/>
        </authorList>
    </citation>
    <scope>IDENTIFICATION</scope>
</reference>
<keyword evidence="22" id="KW-1185">Reference proteome</keyword>
<dbReference type="InterPro" id="IPR043504">
    <property type="entry name" value="Peptidase_S1_PA_chymotrypsin"/>
</dbReference>
<dbReference type="GO" id="GO:0007596">
    <property type="term" value="P:blood coagulation"/>
    <property type="evidence" value="ECO:0007669"/>
    <property type="project" value="InterPro"/>
</dbReference>
<dbReference type="SUPFAM" id="SSF57630">
    <property type="entry name" value="GLA-domain"/>
    <property type="match status" value="1"/>
</dbReference>
<evidence type="ECO:0000256" key="3">
    <source>
        <dbReference type="ARBA" id="ARBA00012181"/>
    </source>
</evidence>
<dbReference type="SUPFAM" id="SSF50494">
    <property type="entry name" value="Trypsin-like serine proteases"/>
    <property type="match status" value="1"/>
</dbReference>
<dbReference type="Proteomes" id="UP000472277">
    <property type="component" value="Chromosome 39"/>
</dbReference>
<dbReference type="InterPro" id="IPR001254">
    <property type="entry name" value="Trypsin_dom"/>
</dbReference>
<dbReference type="PROSITE" id="PS00135">
    <property type="entry name" value="TRYPSIN_SER"/>
    <property type="match status" value="1"/>
</dbReference>
<dbReference type="InterPro" id="IPR033116">
    <property type="entry name" value="TRYPSIN_SER"/>
</dbReference>
<dbReference type="Gene3D" id="4.10.740.10">
    <property type="entry name" value="Coagulation Factor IX"/>
    <property type="match status" value="1"/>
</dbReference>
<dbReference type="PROSITE" id="PS50998">
    <property type="entry name" value="GLA_2"/>
    <property type="match status" value="1"/>
</dbReference>
<feature type="active site" description="Charge relay system" evidence="14">
    <location>
        <position position="438"/>
    </location>
</feature>
<dbReference type="SMART" id="SM00179">
    <property type="entry name" value="EGF_CA"/>
    <property type="match status" value="1"/>
</dbReference>
<dbReference type="SUPFAM" id="SSF57196">
    <property type="entry name" value="EGF/Laminin"/>
    <property type="match status" value="1"/>
</dbReference>
<comment type="subcellular location">
    <subcellularLocation>
        <location evidence="2">Secreted</location>
    </subcellularLocation>
</comment>
<dbReference type="PRINTS" id="PR00001">
    <property type="entry name" value="GLABLOOD"/>
</dbReference>
<keyword evidence="16" id="KW-0720">Serine protease</keyword>
<evidence type="ECO:0000256" key="12">
    <source>
        <dbReference type="ARBA" id="ARBA00023157"/>
    </source>
</evidence>
<dbReference type="InterPro" id="IPR012224">
    <property type="entry name" value="Pept_S1A_FX"/>
</dbReference>
<dbReference type="GO" id="GO:0004252">
    <property type="term" value="F:serine-type endopeptidase activity"/>
    <property type="evidence" value="ECO:0007669"/>
    <property type="project" value="UniProtKB-EC"/>
</dbReference>
<dbReference type="PROSITE" id="PS01186">
    <property type="entry name" value="EGF_2"/>
    <property type="match status" value="1"/>
</dbReference>
<dbReference type="PANTHER" id="PTHR24278">
    <property type="entry name" value="COAGULATION FACTOR"/>
    <property type="match status" value="1"/>
</dbReference>
<evidence type="ECO:0000256" key="15">
    <source>
        <dbReference type="PROSITE-ProRule" id="PRU00076"/>
    </source>
</evidence>
<dbReference type="PRINTS" id="PR00722">
    <property type="entry name" value="CHYMOTRYPSIN"/>
</dbReference>
<evidence type="ECO:0000256" key="9">
    <source>
        <dbReference type="ARBA" id="ARBA00022737"/>
    </source>
</evidence>
<dbReference type="PANTHER" id="PTHR24278:SF28">
    <property type="entry name" value="COAGULATION FACTOR X"/>
    <property type="match status" value="1"/>
</dbReference>
<evidence type="ECO:0000256" key="8">
    <source>
        <dbReference type="ARBA" id="ARBA00022729"/>
    </source>
</evidence>
<evidence type="ECO:0000259" key="19">
    <source>
        <dbReference type="PROSITE" id="PS50240"/>
    </source>
</evidence>
<dbReference type="SMART" id="SM00181">
    <property type="entry name" value="EGF"/>
    <property type="match status" value="2"/>
</dbReference>
<dbReference type="EC" id="3.4.21.6" evidence="3"/>
<evidence type="ECO:0000256" key="17">
    <source>
        <dbReference type="SAM" id="SignalP"/>
    </source>
</evidence>
<organism evidence="21 22">
    <name type="scientific">Salmo trutta</name>
    <name type="common">Brown trout</name>
    <dbReference type="NCBI Taxonomy" id="8032"/>
    <lineage>
        <taxon>Eukaryota</taxon>
        <taxon>Metazoa</taxon>
        <taxon>Chordata</taxon>
        <taxon>Craniata</taxon>
        <taxon>Vertebrata</taxon>
        <taxon>Euteleostomi</taxon>
        <taxon>Actinopterygii</taxon>
        <taxon>Neopterygii</taxon>
        <taxon>Teleostei</taxon>
        <taxon>Protacanthopterygii</taxon>
        <taxon>Salmoniformes</taxon>
        <taxon>Salmonidae</taxon>
        <taxon>Salmoninae</taxon>
        <taxon>Salmo</taxon>
    </lineage>
</organism>
<evidence type="ECO:0000256" key="10">
    <source>
        <dbReference type="ARBA" id="ARBA00022801"/>
    </source>
</evidence>
<dbReference type="CDD" id="cd00054">
    <property type="entry name" value="EGF_CA"/>
    <property type="match status" value="1"/>
</dbReference>
<proteinExistence type="predicted"/>
<dbReference type="InterPro" id="IPR000152">
    <property type="entry name" value="EGF-type_Asp/Asn_hydroxyl_site"/>
</dbReference>
<keyword evidence="8 17" id="KW-0732">Signal</keyword>
<keyword evidence="11" id="KW-0106">Calcium</keyword>
<dbReference type="PROSITE" id="PS00022">
    <property type="entry name" value="EGF_1"/>
    <property type="match status" value="1"/>
</dbReference>
<feature type="domain" description="EGF-like" evidence="18">
    <location>
        <begin position="94"/>
        <end position="130"/>
    </location>
</feature>
<dbReference type="Pfam" id="PF14670">
    <property type="entry name" value="FXa_inhibition"/>
    <property type="match status" value="1"/>
</dbReference>
<dbReference type="PIRSF" id="PIRSF001143">
    <property type="entry name" value="Factor_X"/>
    <property type="match status" value="1"/>
</dbReference>
<dbReference type="CDD" id="cd00190">
    <property type="entry name" value="Tryp_SPc"/>
    <property type="match status" value="1"/>
</dbReference>
<keyword evidence="9" id="KW-0677">Repeat</keyword>
<keyword evidence="5" id="KW-0964">Secreted</keyword>
<keyword evidence="10 16" id="KW-0378">Hydrolase</keyword>
<dbReference type="FunFam" id="2.10.25.10:FF:000162">
    <property type="entry name" value="Coagulation factor X (Predicted)"/>
    <property type="match status" value="1"/>
</dbReference>
<name>A0A674ES55_SALTR</name>
<feature type="domain" description="Gla" evidence="20">
    <location>
        <begin position="48"/>
        <end position="94"/>
    </location>
</feature>
<feature type="disulfide bond" evidence="15">
    <location>
        <begin position="120"/>
        <end position="129"/>
    </location>
</feature>
<dbReference type="PROSITE" id="PS50240">
    <property type="entry name" value="TRYPSIN_DOM"/>
    <property type="match status" value="1"/>
</dbReference>
<feature type="chain" id="PRO_5025473737" description="coagulation factor Xa" evidence="17">
    <location>
        <begin position="23"/>
        <end position="510"/>
    </location>
</feature>
<keyword evidence="6 15" id="KW-0245">EGF-like domain</keyword>
<dbReference type="PROSITE" id="PS00011">
    <property type="entry name" value="GLA_1"/>
    <property type="match status" value="1"/>
</dbReference>
<feature type="domain" description="Peptidase S1" evidence="19">
    <location>
        <begin position="254"/>
        <end position="486"/>
    </location>
</feature>
<evidence type="ECO:0000256" key="2">
    <source>
        <dbReference type="ARBA" id="ARBA00004613"/>
    </source>
</evidence>
<dbReference type="SMART" id="SM00069">
    <property type="entry name" value="GLA"/>
    <property type="match status" value="1"/>
</dbReference>
<dbReference type="InterPro" id="IPR000294">
    <property type="entry name" value="GLA_domain"/>
</dbReference>
<evidence type="ECO:0000256" key="5">
    <source>
        <dbReference type="ARBA" id="ARBA00022525"/>
    </source>
</evidence>
<evidence type="ECO:0000256" key="11">
    <source>
        <dbReference type="ARBA" id="ARBA00022837"/>
    </source>
</evidence>
<feature type="active site" description="Charge relay system" evidence="14">
    <location>
        <position position="295"/>
    </location>
</feature>
<evidence type="ECO:0000256" key="16">
    <source>
        <dbReference type="RuleBase" id="RU363034"/>
    </source>
</evidence>
<dbReference type="InterPro" id="IPR017857">
    <property type="entry name" value="Coagulation_fac-like_Gla_dom"/>
</dbReference>
<dbReference type="OMA" id="QKDWAEA"/>
<dbReference type="Ensembl" id="ENSSTUT00000118451.1">
    <property type="protein sequence ID" value="ENSSTUP00000110649.1"/>
    <property type="gene ID" value="ENSSTUG00000049047.1"/>
</dbReference>
<dbReference type="InterPro" id="IPR050442">
    <property type="entry name" value="Peptidase_S1_coag_factors"/>
</dbReference>
<dbReference type="Pfam" id="PF00089">
    <property type="entry name" value="Trypsin"/>
    <property type="match status" value="1"/>
</dbReference>
<dbReference type="Pfam" id="PF00594">
    <property type="entry name" value="Gla"/>
    <property type="match status" value="1"/>
</dbReference>
<evidence type="ECO:0000313" key="22">
    <source>
        <dbReference type="Proteomes" id="UP000472277"/>
    </source>
</evidence>
<dbReference type="GeneTree" id="ENSGT00940000157694"/>
<dbReference type="InterPro" id="IPR000742">
    <property type="entry name" value="EGF"/>
</dbReference>
<dbReference type="Gene3D" id="2.10.25.10">
    <property type="entry name" value="Laminin"/>
    <property type="match status" value="2"/>
</dbReference>
<evidence type="ECO:0000256" key="1">
    <source>
        <dbReference type="ARBA" id="ARBA00001239"/>
    </source>
</evidence>
<gene>
    <name evidence="21" type="primary">F10</name>
    <name evidence="21" type="synonym">f10</name>
</gene>
<accession>A0A674ES55</accession>
<dbReference type="FunCoup" id="A0A674ES55">
    <property type="interactions" value="506"/>
</dbReference>
<feature type="active site" description="Charge relay system" evidence="14">
    <location>
        <position position="341"/>
    </location>
</feature>
<evidence type="ECO:0000256" key="4">
    <source>
        <dbReference type="ARBA" id="ARBA00022479"/>
    </source>
</evidence>
<reference evidence="21" key="1">
    <citation type="submission" date="2025-08" db="UniProtKB">
        <authorList>
            <consortium name="Ensembl"/>
        </authorList>
    </citation>
    <scope>IDENTIFICATION</scope>
</reference>
<dbReference type="InterPro" id="IPR018114">
    <property type="entry name" value="TRYPSIN_HIS"/>
</dbReference>
<comment type="caution">
    <text evidence="15">Lacks conserved residue(s) required for the propagation of feature annotation.</text>
</comment>
<dbReference type="PROSITE" id="PS00010">
    <property type="entry name" value="ASX_HYDROXYL"/>
    <property type="match status" value="1"/>
</dbReference>
<evidence type="ECO:0000256" key="6">
    <source>
        <dbReference type="ARBA" id="ARBA00022536"/>
    </source>
</evidence>
<dbReference type="AlphaFoldDB" id="A0A674ES55"/>
<sequence>LIPLFLPSIVLPFLSLFPFLFFTPPPTHKHTHTFLPLPLSSVLNRQRRANSPFEEWRQGDMERECIEERCDREEAREIFEDDKLTTEFWNKYYDGDACVSKPCVHNGVCKDGIGMYTCFCLAGFKGYNCEIAIPELCENKNGDCDHFCHVKKDSVQCSCADGYYLDTDDKSCLSNEAFKCGFVVSKNTRTIFIYQPNTTATNTTEKTNMMEDPIRETAWNVTKQREIQFTFEEDVLDMVKEKPVFAEARGNTRIVNGEECPPGDCPWQAFLVNHEDRGFCGGTILNKYFILTAAHCMNQTRSFYVVLGEFDTEVKDGREAIHQVEQVFIHRSYISTTYHNDISLVMLKDPIKFTQYILPACLPERDFAEKVLMKQPDGLVSGFGRVGEAKQPSTILLRLTVPYVPRATCLQSSQHKISNRMFCAGYDKEKKDACQGDSGGPHVTRYGDTWFVTGVVSWGEGCAREGKYGIYTQVSKYIDWIRAVMGKFLPKEGVKRKTRGAGRMHSMMWV</sequence>
<dbReference type="InterPro" id="IPR001314">
    <property type="entry name" value="Peptidase_S1A"/>
</dbReference>
<dbReference type="InterPro" id="IPR009003">
    <property type="entry name" value="Peptidase_S1_PA"/>
</dbReference>
<evidence type="ECO:0000259" key="18">
    <source>
        <dbReference type="PROSITE" id="PS50026"/>
    </source>
</evidence>
<keyword evidence="4" id="KW-0301">Gamma-carboxyglutamic acid</keyword>
<evidence type="ECO:0000256" key="13">
    <source>
        <dbReference type="ARBA" id="ARBA00023180"/>
    </source>
</evidence>
<keyword evidence="12 15" id="KW-1015">Disulfide bond</keyword>
<dbReference type="InParanoid" id="A0A674ES55"/>
<dbReference type="GO" id="GO:0005615">
    <property type="term" value="C:extracellular space"/>
    <property type="evidence" value="ECO:0007669"/>
    <property type="project" value="TreeGrafter"/>
</dbReference>
<dbReference type="FunFam" id="2.40.10.10:FF:000013">
    <property type="entry name" value="Coagulation factor X"/>
    <property type="match status" value="1"/>
</dbReference>
<evidence type="ECO:0000256" key="14">
    <source>
        <dbReference type="PIRSR" id="PIRSR001143-1"/>
    </source>
</evidence>
<dbReference type="InterPro" id="IPR001881">
    <property type="entry name" value="EGF-like_Ca-bd_dom"/>
</dbReference>
<feature type="signal peptide" evidence="17">
    <location>
        <begin position="1"/>
        <end position="22"/>
    </location>
</feature>
<dbReference type="InterPro" id="IPR035972">
    <property type="entry name" value="GLA-like_dom_SF"/>
</dbReference>
<keyword evidence="7 16" id="KW-0645">Protease</keyword>
<dbReference type="SMART" id="SM00020">
    <property type="entry name" value="Tryp_SPc"/>
    <property type="match status" value="1"/>
</dbReference>
<dbReference type="FunFam" id="4.10.740.10:FF:000001">
    <property type="entry name" value="vitamin K-dependent protein S"/>
    <property type="match status" value="1"/>
</dbReference>
<dbReference type="PROSITE" id="PS50026">
    <property type="entry name" value="EGF_3"/>
    <property type="match status" value="1"/>
</dbReference>
<protein>
    <recommendedName>
        <fullName evidence="3">coagulation factor Xa</fullName>
        <ecNumber evidence="3">3.4.21.6</ecNumber>
    </recommendedName>
</protein>
<evidence type="ECO:0000313" key="21">
    <source>
        <dbReference type="Ensembl" id="ENSSTUP00000110649.1"/>
    </source>
</evidence>
<dbReference type="GO" id="GO:0005509">
    <property type="term" value="F:calcium ion binding"/>
    <property type="evidence" value="ECO:0007669"/>
    <property type="project" value="InterPro"/>
</dbReference>
<dbReference type="PROSITE" id="PS00134">
    <property type="entry name" value="TRYPSIN_HIS"/>
    <property type="match status" value="1"/>
</dbReference>
<keyword evidence="13" id="KW-0325">Glycoprotein</keyword>
<evidence type="ECO:0000256" key="7">
    <source>
        <dbReference type="ARBA" id="ARBA00022670"/>
    </source>
</evidence>
<dbReference type="Gene3D" id="2.40.10.10">
    <property type="entry name" value="Trypsin-like serine proteases"/>
    <property type="match status" value="2"/>
</dbReference>
<dbReference type="Pfam" id="PF00008">
    <property type="entry name" value="EGF"/>
    <property type="match status" value="1"/>
</dbReference>
<evidence type="ECO:0000259" key="20">
    <source>
        <dbReference type="PROSITE" id="PS50998"/>
    </source>
</evidence>
<comment type="catalytic activity">
    <reaction evidence="1">
        <text>Selective cleavage of Arg-|-Thr and then Arg-|-Ile bonds in prothrombin to form thrombin.</text>
        <dbReference type="EC" id="3.4.21.6"/>
    </reaction>
</comment>
<dbReference type="GO" id="GO:0006508">
    <property type="term" value="P:proteolysis"/>
    <property type="evidence" value="ECO:0007669"/>
    <property type="project" value="UniProtKB-KW"/>
</dbReference>